<evidence type="ECO:0000256" key="9">
    <source>
        <dbReference type="ARBA" id="ARBA00023170"/>
    </source>
</evidence>
<protein>
    <submittedName>
        <fullName evidence="15">G protein-coupled receptor 68</fullName>
    </submittedName>
</protein>
<evidence type="ECO:0000256" key="2">
    <source>
        <dbReference type="ARBA" id="ARBA00010663"/>
    </source>
</evidence>
<evidence type="ECO:0000256" key="10">
    <source>
        <dbReference type="ARBA" id="ARBA00023180"/>
    </source>
</evidence>
<dbReference type="PROSITE" id="PS00237">
    <property type="entry name" value="G_PROTEIN_RECEP_F1_1"/>
    <property type="match status" value="1"/>
</dbReference>
<dbReference type="GeneTree" id="ENSGT00950000183136"/>
<sequence length="446" mass="50257">MRTRLCARYTGFKPLPSYNPSSWCLSCRAIHHVCVVHHKDVEQEDPSANAGHWWTLNIRWCPSLKMYINNMHLSHFNLSEAFGNNTCKDIPDGSPSDCNIEFPFHRILFPVVYSVVFAIGLPSNIVALCLIPNIIQQGNSLGVYLLNLCISDLLYLLTLPFWASYSLQRHEWDYGETACNVAGFVFYTNNYVTILILCCISFERFLAIIFPFRCHSLRSVTAATLTTAAVWLLLLLAHVPLLTHSELIQVEQNLTLCFPSYPLEHWSANINYFRISVGFFAPLVILVTCYALVIHAASRCQGLGTQGKVKVVSLSLALIAICVITFAPYHIVLLVRTLRSQFHVGCISCSTERIVECAYRTTLVFTSFNSALDPFLHLFVADEGRRRLGNVRATTLRALNAVFSCCVPGPRVNSREMKFVSGRENQAVEMAMEFEEQNKVAGEARR</sequence>
<keyword evidence="3" id="KW-1003">Cell membrane</keyword>
<evidence type="ECO:0000256" key="3">
    <source>
        <dbReference type="ARBA" id="ARBA00022475"/>
    </source>
</evidence>
<evidence type="ECO:0000256" key="12">
    <source>
        <dbReference type="RuleBase" id="RU000688"/>
    </source>
</evidence>
<evidence type="ECO:0000256" key="4">
    <source>
        <dbReference type="ARBA" id="ARBA00022692"/>
    </source>
</evidence>
<feature type="domain" description="G-protein coupled receptors family 1 profile" evidence="14">
    <location>
        <begin position="123"/>
        <end position="377"/>
    </location>
</feature>
<comment type="subcellular location">
    <subcellularLocation>
        <location evidence="1">Cell membrane</location>
        <topology evidence="1">Multi-pass membrane protein</topology>
    </subcellularLocation>
</comment>
<feature type="transmembrane region" description="Helical" evidence="13">
    <location>
        <begin position="143"/>
        <end position="163"/>
    </location>
</feature>
<dbReference type="PRINTS" id="PR01157">
    <property type="entry name" value="P2YPURNOCPTR"/>
</dbReference>
<keyword evidence="7 13" id="KW-0472">Membrane</keyword>
<dbReference type="Pfam" id="PF00001">
    <property type="entry name" value="7tm_1"/>
    <property type="match status" value="1"/>
</dbReference>
<keyword evidence="9 12" id="KW-0675">Receptor</keyword>
<evidence type="ECO:0000256" key="5">
    <source>
        <dbReference type="ARBA" id="ARBA00022989"/>
    </source>
</evidence>
<evidence type="ECO:0000256" key="8">
    <source>
        <dbReference type="ARBA" id="ARBA00023157"/>
    </source>
</evidence>
<dbReference type="Ensembl" id="ENSEBUT00000000386.1">
    <property type="protein sequence ID" value="ENSEBUP00000000097.1"/>
    <property type="gene ID" value="ENSEBUG00000000362.1"/>
</dbReference>
<evidence type="ECO:0000256" key="11">
    <source>
        <dbReference type="ARBA" id="ARBA00023224"/>
    </source>
</evidence>
<comment type="similarity">
    <text evidence="2 12">Belongs to the G-protein coupled receptor 1 family.</text>
</comment>
<dbReference type="PRINTS" id="PR00237">
    <property type="entry name" value="GPCRRHODOPSN"/>
</dbReference>
<evidence type="ECO:0000256" key="1">
    <source>
        <dbReference type="ARBA" id="ARBA00004651"/>
    </source>
</evidence>
<dbReference type="GO" id="GO:0005886">
    <property type="term" value="C:plasma membrane"/>
    <property type="evidence" value="ECO:0007669"/>
    <property type="project" value="UniProtKB-SubCell"/>
</dbReference>
<evidence type="ECO:0000313" key="15">
    <source>
        <dbReference type="Ensembl" id="ENSEBUP00000000097.1"/>
    </source>
</evidence>
<dbReference type="FunFam" id="1.20.1070.10:FF:000065">
    <property type="entry name" value="G-protein coupled receptor 4"/>
    <property type="match status" value="1"/>
</dbReference>
<dbReference type="InterPro" id="IPR017452">
    <property type="entry name" value="GPCR_Rhodpsn_7TM"/>
</dbReference>
<dbReference type="PANTHER" id="PTHR24234">
    <property type="entry name" value="LYSOPHOSPHATIDIC ACID RECEPTOR 5/SPHINGOSYLPHOSPHORYLCHOLINE RECEPTOR"/>
    <property type="match status" value="1"/>
</dbReference>
<name>A0A8C4PVT5_EPTBU</name>
<keyword evidence="16" id="KW-1185">Reference proteome</keyword>
<evidence type="ECO:0000256" key="7">
    <source>
        <dbReference type="ARBA" id="ARBA00023136"/>
    </source>
</evidence>
<dbReference type="PROSITE" id="PS50262">
    <property type="entry name" value="G_PROTEIN_RECEP_F1_2"/>
    <property type="match status" value="1"/>
</dbReference>
<reference evidence="15" key="1">
    <citation type="submission" date="2025-08" db="UniProtKB">
        <authorList>
            <consortium name="Ensembl"/>
        </authorList>
    </citation>
    <scope>IDENTIFICATION</scope>
</reference>
<dbReference type="Gene3D" id="1.20.1070.10">
    <property type="entry name" value="Rhodopsin 7-helix transmembrane proteins"/>
    <property type="match status" value="1"/>
</dbReference>
<evidence type="ECO:0000256" key="13">
    <source>
        <dbReference type="SAM" id="Phobius"/>
    </source>
</evidence>
<evidence type="ECO:0000313" key="16">
    <source>
        <dbReference type="Proteomes" id="UP000694388"/>
    </source>
</evidence>
<keyword evidence="10" id="KW-0325">Glycoprotein</keyword>
<keyword evidence="4 12" id="KW-0812">Transmembrane</keyword>
<reference evidence="15" key="2">
    <citation type="submission" date="2025-09" db="UniProtKB">
        <authorList>
            <consortium name="Ensembl"/>
        </authorList>
    </citation>
    <scope>IDENTIFICATION</scope>
</reference>
<evidence type="ECO:0000259" key="14">
    <source>
        <dbReference type="PROSITE" id="PS50262"/>
    </source>
</evidence>
<feature type="transmembrane region" description="Helical" evidence="13">
    <location>
        <begin position="309"/>
        <end position="331"/>
    </location>
</feature>
<keyword evidence="6 12" id="KW-0297">G-protein coupled receptor</keyword>
<keyword evidence="8" id="KW-1015">Disulfide bond</keyword>
<accession>A0A8C4PVT5</accession>
<dbReference type="InterPro" id="IPR000276">
    <property type="entry name" value="GPCR_Rhodpsn"/>
</dbReference>
<keyword evidence="5 13" id="KW-1133">Transmembrane helix</keyword>
<feature type="transmembrane region" description="Helical" evidence="13">
    <location>
        <begin position="107"/>
        <end position="131"/>
    </location>
</feature>
<evidence type="ECO:0000256" key="6">
    <source>
        <dbReference type="ARBA" id="ARBA00023040"/>
    </source>
</evidence>
<dbReference type="GO" id="GO:0004930">
    <property type="term" value="F:G protein-coupled receptor activity"/>
    <property type="evidence" value="ECO:0007669"/>
    <property type="project" value="UniProtKB-KW"/>
</dbReference>
<dbReference type="Proteomes" id="UP000694388">
    <property type="component" value="Unplaced"/>
</dbReference>
<dbReference type="SUPFAM" id="SSF81321">
    <property type="entry name" value="Family A G protein-coupled receptor-like"/>
    <property type="match status" value="1"/>
</dbReference>
<dbReference type="OMA" id="TSCYAWM"/>
<keyword evidence="11 12" id="KW-0807">Transducer</keyword>
<feature type="transmembrane region" description="Helical" evidence="13">
    <location>
        <begin position="272"/>
        <end position="297"/>
    </location>
</feature>
<feature type="transmembrane region" description="Helical" evidence="13">
    <location>
        <begin position="222"/>
        <end position="241"/>
    </location>
</feature>
<organism evidence="15 16">
    <name type="scientific">Eptatretus burgeri</name>
    <name type="common">Inshore hagfish</name>
    <dbReference type="NCBI Taxonomy" id="7764"/>
    <lineage>
        <taxon>Eukaryota</taxon>
        <taxon>Metazoa</taxon>
        <taxon>Chordata</taxon>
        <taxon>Craniata</taxon>
        <taxon>Vertebrata</taxon>
        <taxon>Cyclostomata</taxon>
        <taxon>Myxini</taxon>
        <taxon>Myxiniformes</taxon>
        <taxon>Myxinidae</taxon>
        <taxon>Eptatretinae</taxon>
        <taxon>Eptatretus</taxon>
    </lineage>
</organism>
<dbReference type="AlphaFoldDB" id="A0A8C4PVT5"/>
<feature type="transmembrane region" description="Helical" evidence="13">
    <location>
        <begin position="191"/>
        <end position="210"/>
    </location>
</feature>
<proteinExistence type="inferred from homology"/>